<dbReference type="AlphaFoldDB" id="A0A239HPM8"/>
<dbReference type="PIRSF" id="PIRSF000090">
    <property type="entry name" value="Beta-ETF"/>
    <property type="match status" value="1"/>
</dbReference>
<dbReference type="PANTHER" id="PTHR21294">
    <property type="entry name" value="ELECTRON TRANSFER FLAVOPROTEIN BETA-SUBUNIT"/>
    <property type="match status" value="1"/>
</dbReference>
<dbReference type="CDD" id="cd01714">
    <property type="entry name" value="ETF_beta"/>
    <property type="match status" value="1"/>
</dbReference>
<dbReference type="InterPro" id="IPR014730">
    <property type="entry name" value="ETF_a/b_N"/>
</dbReference>
<dbReference type="Proteomes" id="UP000198304">
    <property type="component" value="Unassembled WGS sequence"/>
</dbReference>
<dbReference type="OrthoDB" id="9804960at2"/>
<sequence>MNIGVLIKQVPDMEKVKFNSERGLIDRKSAGTEINPFDLNALEAAIQLREMTDGKVTAISMGPPSAEEALREAIARGADEGFLISDKHFGGADTKATAHTLSAAIKKLGGFTLIIAGEKTVDGDTGQVGAETADYLNIPHVSYVSHIQAVNLDNIQVISDIWSGRYLKEMALPGLLTVTKNINTPRLPSFKRKMAARKAEINKLTFEDLKEYIALEECGLKGSPTWVNKIEVPPTATRKGKIIRNDTETAVNLLVELFKEMKVMEG</sequence>
<dbReference type="InterPro" id="IPR014729">
    <property type="entry name" value="Rossmann-like_a/b/a_fold"/>
</dbReference>
<dbReference type="SUPFAM" id="SSF52402">
    <property type="entry name" value="Adenine nucleotide alpha hydrolases-like"/>
    <property type="match status" value="1"/>
</dbReference>
<dbReference type="Gene3D" id="3.40.50.620">
    <property type="entry name" value="HUPs"/>
    <property type="match status" value="1"/>
</dbReference>
<protein>
    <recommendedName>
        <fullName evidence="1">Electron transfer flavoprotein small subunit</fullName>
    </recommendedName>
</protein>
<evidence type="ECO:0000256" key="1">
    <source>
        <dbReference type="ARBA" id="ARBA00042002"/>
    </source>
</evidence>
<dbReference type="Pfam" id="PF01012">
    <property type="entry name" value="ETF"/>
    <property type="match status" value="1"/>
</dbReference>
<evidence type="ECO:0000313" key="3">
    <source>
        <dbReference type="EMBL" id="SNS82224.1"/>
    </source>
</evidence>
<evidence type="ECO:0000259" key="2">
    <source>
        <dbReference type="SMART" id="SM00893"/>
    </source>
</evidence>
<name>A0A239HPM8_9FIRM</name>
<feature type="domain" description="Electron transfer flavoprotein alpha/beta-subunit N-terminal" evidence="2">
    <location>
        <begin position="22"/>
        <end position="213"/>
    </location>
</feature>
<accession>A0A239HPM8</accession>
<organism evidence="3 4">
    <name type="scientific">Anaerovirgula multivorans</name>
    <dbReference type="NCBI Taxonomy" id="312168"/>
    <lineage>
        <taxon>Bacteria</taxon>
        <taxon>Bacillati</taxon>
        <taxon>Bacillota</taxon>
        <taxon>Clostridia</taxon>
        <taxon>Peptostreptococcales</taxon>
        <taxon>Natronincolaceae</taxon>
        <taxon>Anaerovirgula</taxon>
    </lineage>
</organism>
<dbReference type="InterPro" id="IPR012255">
    <property type="entry name" value="ETF_b"/>
</dbReference>
<dbReference type="SMART" id="SM00893">
    <property type="entry name" value="ETF"/>
    <property type="match status" value="1"/>
</dbReference>
<gene>
    <name evidence="3" type="ORF">SAMN05446037_102270</name>
</gene>
<dbReference type="GO" id="GO:0009055">
    <property type="term" value="F:electron transfer activity"/>
    <property type="evidence" value="ECO:0007669"/>
    <property type="project" value="InterPro"/>
</dbReference>
<keyword evidence="4" id="KW-1185">Reference proteome</keyword>
<evidence type="ECO:0000313" key="4">
    <source>
        <dbReference type="Proteomes" id="UP000198304"/>
    </source>
</evidence>
<reference evidence="3 4" key="1">
    <citation type="submission" date="2017-06" db="EMBL/GenBank/DDBJ databases">
        <authorList>
            <person name="Kim H.J."/>
            <person name="Triplett B.A."/>
        </authorList>
    </citation>
    <scope>NUCLEOTIDE SEQUENCE [LARGE SCALE GENOMIC DNA]</scope>
    <source>
        <strain evidence="3 4">SCA</strain>
    </source>
</reference>
<dbReference type="EMBL" id="FZOJ01000022">
    <property type="protein sequence ID" value="SNS82224.1"/>
    <property type="molecule type" value="Genomic_DNA"/>
</dbReference>
<dbReference type="RefSeq" id="WP_089284267.1">
    <property type="nucleotide sequence ID" value="NZ_FZOJ01000022.1"/>
</dbReference>
<dbReference type="InterPro" id="IPR033948">
    <property type="entry name" value="ETF_beta_N"/>
</dbReference>
<dbReference type="PANTHER" id="PTHR21294:SF17">
    <property type="entry name" value="PROTEIN FIXA"/>
    <property type="match status" value="1"/>
</dbReference>
<proteinExistence type="predicted"/>